<dbReference type="Proteomes" id="UP000554766">
    <property type="component" value="Unassembled WGS sequence"/>
</dbReference>
<accession>A0A7L4PAQ0</accession>
<proteinExistence type="predicted"/>
<name>A0A7L4PAQ0_9CREN</name>
<dbReference type="EMBL" id="JAAVJF010000004">
    <property type="protein sequence ID" value="NYR16045.1"/>
    <property type="molecule type" value="Genomic_DNA"/>
</dbReference>
<reference evidence="1 2" key="1">
    <citation type="journal article" date="2020" name="Nat. Commun.">
        <title>The structures of two archaeal type IV pili illuminate evolutionary relationships.</title>
        <authorList>
            <person name="Wang F."/>
            <person name="Baquero D.P."/>
            <person name="Su Z."/>
            <person name="Beltran L.C."/>
            <person name="Prangishvili D."/>
            <person name="Krupovic M."/>
            <person name="Egelman E.H."/>
        </authorList>
    </citation>
    <scope>NUCLEOTIDE SEQUENCE [LARGE SCALE GENOMIC DNA]</scope>
    <source>
        <strain evidence="1 2">2GA</strain>
    </source>
</reference>
<protein>
    <submittedName>
        <fullName evidence="1">Uncharacterized protein</fullName>
    </submittedName>
</protein>
<evidence type="ECO:0000313" key="1">
    <source>
        <dbReference type="EMBL" id="NYR16045.1"/>
    </source>
</evidence>
<keyword evidence="2" id="KW-1185">Reference proteome</keyword>
<comment type="caution">
    <text evidence="1">The sequence shown here is derived from an EMBL/GenBank/DDBJ whole genome shotgun (WGS) entry which is preliminary data.</text>
</comment>
<sequence length="185" mass="20197">MVSMRSVALMRLMEDGSFLYVTSGAEVKLRIRSVATGDDVVKAKASGASALAANVFLPEAVEVAKREGIELVSIEDVADPLIGVIGALLKERRPDLLVRIFQELLPSDVARSYSYYELVNFMGRGISSVSFRVKVEFRRSDFFEDILELLSALAAKASSSGLSTHLNSAVDPKRGERTIELEISL</sequence>
<organism evidence="1 2">
    <name type="scientific">Pyrobaculum arsenaticum</name>
    <dbReference type="NCBI Taxonomy" id="121277"/>
    <lineage>
        <taxon>Archaea</taxon>
        <taxon>Thermoproteota</taxon>
        <taxon>Thermoprotei</taxon>
        <taxon>Thermoproteales</taxon>
        <taxon>Thermoproteaceae</taxon>
        <taxon>Pyrobaculum</taxon>
    </lineage>
</organism>
<gene>
    <name evidence="1" type="ORF">HC235_08910</name>
</gene>
<dbReference type="AlphaFoldDB" id="A0A7L4PAQ0"/>
<evidence type="ECO:0000313" key="2">
    <source>
        <dbReference type="Proteomes" id="UP000554766"/>
    </source>
</evidence>